<reference evidence="2 3" key="2">
    <citation type="submission" date="2019-01" db="EMBL/GenBank/DDBJ databases">
        <title>Comparative genomic analysis of Brevibacterium aurantiacum sheds light on its evolution and its adaptation to smear-ripened cheeses.</title>
        <authorList>
            <person name="Moineau S."/>
        </authorList>
    </citation>
    <scope>NUCLEOTIDE SEQUENCE [LARGE SCALE GENOMIC DNA]</scope>
    <source>
        <strain evidence="2 3">SMQ-1417</strain>
    </source>
</reference>
<dbReference type="Gene3D" id="3.90.180.10">
    <property type="entry name" value="Medium-chain alcohol dehydrogenases, catalytic domain"/>
    <property type="match status" value="1"/>
</dbReference>
<dbReference type="InterPro" id="IPR011032">
    <property type="entry name" value="GroES-like_sf"/>
</dbReference>
<accession>A0A3Q9NTP7</accession>
<protein>
    <submittedName>
        <fullName evidence="2">Zn-dependent alcohol dehydrogenase</fullName>
    </submittedName>
</protein>
<dbReference type="EMBL" id="CP025330">
    <property type="protein sequence ID" value="AZT94764.1"/>
    <property type="molecule type" value="Genomic_DNA"/>
</dbReference>
<dbReference type="Pfam" id="PF13602">
    <property type="entry name" value="ADH_zinc_N_2"/>
    <property type="match status" value="1"/>
</dbReference>
<reference evidence="2 3" key="1">
    <citation type="submission" date="2017-12" db="EMBL/GenBank/DDBJ databases">
        <authorList>
            <person name="Levesque S."/>
        </authorList>
    </citation>
    <scope>NUCLEOTIDE SEQUENCE [LARGE SCALE GENOMIC DNA]</scope>
    <source>
        <strain evidence="2 3">SMQ-1417</strain>
    </source>
</reference>
<proteinExistence type="predicted"/>
<dbReference type="GO" id="GO:0016491">
    <property type="term" value="F:oxidoreductase activity"/>
    <property type="evidence" value="ECO:0007669"/>
    <property type="project" value="InterPro"/>
</dbReference>
<dbReference type="InterPro" id="IPR020843">
    <property type="entry name" value="ER"/>
</dbReference>
<dbReference type="InterPro" id="IPR036291">
    <property type="entry name" value="NAD(P)-bd_dom_sf"/>
</dbReference>
<dbReference type="RefSeq" id="WP_127363286.1">
    <property type="nucleotide sequence ID" value="NZ_CP025330.1"/>
</dbReference>
<feature type="domain" description="Enoyl reductase (ER)" evidence="1">
    <location>
        <begin position="15"/>
        <end position="315"/>
    </location>
</feature>
<dbReference type="SMART" id="SM00829">
    <property type="entry name" value="PKS_ER"/>
    <property type="match status" value="1"/>
</dbReference>
<dbReference type="PANTHER" id="PTHR44013:SF1">
    <property type="entry name" value="ZINC-TYPE ALCOHOL DEHYDROGENASE-LIKE PROTEIN C16A3.02C"/>
    <property type="match status" value="1"/>
</dbReference>
<name>A0A3Q9NTP7_BREAU</name>
<dbReference type="CDD" id="cd05289">
    <property type="entry name" value="MDR_like_2"/>
    <property type="match status" value="1"/>
</dbReference>
<dbReference type="Proteomes" id="UP000283000">
    <property type="component" value="Chromosome"/>
</dbReference>
<dbReference type="InterPro" id="IPR013154">
    <property type="entry name" value="ADH-like_N"/>
</dbReference>
<dbReference type="SUPFAM" id="SSF50129">
    <property type="entry name" value="GroES-like"/>
    <property type="match status" value="1"/>
</dbReference>
<dbReference type="InterPro" id="IPR052733">
    <property type="entry name" value="Chloroplast_QOR"/>
</dbReference>
<sequence length="320" mass="33350">MSEQSVWAVQYGRYGGPEVLEIGRVPRPRPSGKQVLVEVAAFSVNATDLMARQGKMKGMNGLGFPKGTGVDFSGTVIETGPSVTNLKIGDRVWGYIGMKPPGKHAAAAQFLTIRADQIATVPESIRLGDAAALPLVGLTALQALRGALKVTHGKRVLVVGGSGGVGSTAIQIAAALGATVDAVAGARGDIAERAGAQRVYDYQSVEPSQIEGRYDAILDTATADLRAYRRLLNRGGRIAALTPAALPAILASAFTPGPLIHLVSAKPNADDLAWLARAVDAGSIVPIIDATYPLQRIMDAHRETEAGPAGGKRIVITQRP</sequence>
<dbReference type="AlphaFoldDB" id="A0A3Q9NTP7"/>
<dbReference type="Pfam" id="PF08240">
    <property type="entry name" value="ADH_N"/>
    <property type="match status" value="1"/>
</dbReference>
<dbReference type="PANTHER" id="PTHR44013">
    <property type="entry name" value="ZINC-TYPE ALCOHOL DEHYDROGENASE-LIKE PROTEIN C16A3.02C"/>
    <property type="match status" value="1"/>
</dbReference>
<evidence type="ECO:0000259" key="1">
    <source>
        <dbReference type="SMART" id="SM00829"/>
    </source>
</evidence>
<evidence type="ECO:0000313" key="2">
    <source>
        <dbReference type="EMBL" id="AZT94764.1"/>
    </source>
</evidence>
<dbReference type="Gene3D" id="3.40.50.720">
    <property type="entry name" value="NAD(P)-binding Rossmann-like Domain"/>
    <property type="match status" value="1"/>
</dbReference>
<organism evidence="2 3">
    <name type="scientific">Brevibacterium aurantiacum</name>
    <dbReference type="NCBI Taxonomy" id="273384"/>
    <lineage>
        <taxon>Bacteria</taxon>
        <taxon>Bacillati</taxon>
        <taxon>Actinomycetota</taxon>
        <taxon>Actinomycetes</taxon>
        <taxon>Micrococcales</taxon>
        <taxon>Brevibacteriaceae</taxon>
        <taxon>Brevibacterium</taxon>
    </lineage>
</organism>
<evidence type="ECO:0000313" key="3">
    <source>
        <dbReference type="Proteomes" id="UP000283000"/>
    </source>
</evidence>
<gene>
    <name evidence="2" type="ORF">CXR23_17805</name>
</gene>
<dbReference type="SUPFAM" id="SSF51735">
    <property type="entry name" value="NAD(P)-binding Rossmann-fold domains"/>
    <property type="match status" value="1"/>
</dbReference>